<dbReference type="InterPro" id="IPR019775">
    <property type="entry name" value="WD40_repeat_CS"/>
</dbReference>
<dbReference type="PRINTS" id="PR00320">
    <property type="entry name" value="GPROTEINBRPT"/>
</dbReference>
<feature type="repeat" description="WD" evidence="6">
    <location>
        <begin position="97"/>
        <end position="130"/>
    </location>
</feature>
<evidence type="ECO:0000256" key="1">
    <source>
        <dbReference type="ARBA" id="ARBA00004604"/>
    </source>
</evidence>
<feature type="repeat" description="WD" evidence="6">
    <location>
        <begin position="139"/>
        <end position="180"/>
    </location>
</feature>
<dbReference type="GO" id="GO:0034388">
    <property type="term" value="C:Pwp2p-containing subcomplex of 90S preribosome"/>
    <property type="evidence" value="ECO:0007669"/>
    <property type="project" value="TreeGrafter"/>
</dbReference>
<dbReference type="Pfam" id="PF04003">
    <property type="entry name" value="Utp12"/>
    <property type="match status" value="1"/>
</dbReference>
<dbReference type="FunFam" id="2.130.10.10:FF:000843">
    <property type="entry name" value="WD repeat-containing protein 3 homolog"/>
    <property type="match status" value="1"/>
</dbReference>
<dbReference type="CDD" id="cd00200">
    <property type="entry name" value="WD40"/>
    <property type="match status" value="2"/>
</dbReference>
<keyword evidence="4" id="KW-0539">Nucleus</keyword>
<dbReference type="InterPro" id="IPR015943">
    <property type="entry name" value="WD40/YVTN_repeat-like_dom_sf"/>
</dbReference>
<evidence type="ECO:0000256" key="7">
    <source>
        <dbReference type="SAM" id="MobiDB-lite"/>
    </source>
</evidence>
<feature type="repeat" description="WD" evidence="6">
    <location>
        <begin position="62"/>
        <end position="96"/>
    </location>
</feature>
<evidence type="ECO:0000313" key="10">
    <source>
        <dbReference type="Proteomes" id="UP001344447"/>
    </source>
</evidence>
<dbReference type="EMBL" id="JAVFKY010000001">
    <property type="protein sequence ID" value="KAK5584824.1"/>
    <property type="molecule type" value="Genomic_DNA"/>
</dbReference>
<protein>
    <recommendedName>
        <fullName evidence="8">Small-subunit processome Utp12 domain-containing protein</fullName>
    </recommendedName>
</protein>
<keyword evidence="10" id="KW-1185">Reference proteome</keyword>
<feature type="repeat" description="WD" evidence="6">
    <location>
        <begin position="608"/>
        <end position="649"/>
    </location>
</feature>
<feature type="repeat" description="WD" evidence="6">
    <location>
        <begin position="389"/>
        <end position="429"/>
    </location>
</feature>
<evidence type="ECO:0000256" key="5">
    <source>
        <dbReference type="ARBA" id="ARBA00038229"/>
    </source>
</evidence>
<dbReference type="Proteomes" id="UP001344447">
    <property type="component" value="Unassembled WGS sequence"/>
</dbReference>
<feature type="region of interest" description="Disordered" evidence="7">
    <location>
        <begin position="907"/>
        <end position="944"/>
    </location>
</feature>
<dbReference type="FunFam" id="2.130.10.10:FF:000178">
    <property type="entry name" value="WD repeat domain 3"/>
    <property type="match status" value="1"/>
</dbReference>
<dbReference type="PROSITE" id="PS00678">
    <property type="entry name" value="WD_REPEATS_1"/>
    <property type="match status" value="3"/>
</dbReference>
<comment type="caution">
    <text evidence="9">The sequence shown here is derived from an EMBL/GenBank/DDBJ whole genome shotgun (WGS) entry which is preliminary data.</text>
</comment>
<feature type="compositionally biased region" description="Low complexity" evidence="7">
    <location>
        <begin position="911"/>
        <end position="924"/>
    </location>
</feature>
<dbReference type="SUPFAM" id="SSF50998">
    <property type="entry name" value="Quinoprotein alcohol dehydrogenase-like"/>
    <property type="match status" value="1"/>
</dbReference>
<feature type="domain" description="Small-subunit processome Utp12" evidence="8">
    <location>
        <begin position="783"/>
        <end position="885"/>
    </location>
</feature>
<dbReference type="PANTHER" id="PTHR19853">
    <property type="entry name" value="WD REPEAT CONTAINING PROTEIN 3 WDR3"/>
    <property type="match status" value="1"/>
</dbReference>
<evidence type="ECO:0000256" key="3">
    <source>
        <dbReference type="ARBA" id="ARBA00022737"/>
    </source>
</evidence>
<dbReference type="InterPro" id="IPR007148">
    <property type="entry name" value="SSU_processome_Utp12"/>
</dbReference>
<dbReference type="InterPro" id="IPR020472">
    <property type="entry name" value="WD40_PAC1"/>
</dbReference>
<feature type="repeat" description="WD" evidence="6">
    <location>
        <begin position="566"/>
        <end position="607"/>
    </location>
</feature>
<evidence type="ECO:0000256" key="2">
    <source>
        <dbReference type="ARBA" id="ARBA00022574"/>
    </source>
</evidence>
<name>A0AAN7YTQ5_9MYCE</name>
<dbReference type="InterPro" id="IPR051570">
    <property type="entry name" value="TBC1_cilium_biogenesis"/>
</dbReference>
<feature type="repeat" description="WD" evidence="6">
    <location>
        <begin position="470"/>
        <end position="504"/>
    </location>
</feature>
<dbReference type="SMART" id="SM00320">
    <property type="entry name" value="WD40"/>
    <property type="match status" value="12"/>
</dbReference>
<dbReference type="PROSITE" id="PS50082">
    <property type="entry name" value="WD_REPEATS_2"/>
    <property type="match status" value="9"/>
</dbReference>
<accession>A0AAN7YTQ5</accession>
<dbReference type="Gene3D" id="2.130.10.10">
    <property type="entry name" value="YVTN repeat-like/Quinoprotein amine dehydrogenase"/>
    <property type="match status" value="4"/>
</dbReference>
<reference evidence="9 10" key="1">
    <citation type="submission" date="2023-11" db="EMBL/GenBank/DDBJ databases">
        <title>Dfirmibasis_genome.</title>
        <authorList>
            <person name="Edelbroek B."/>
            <person name="Kjellin J."/>
            <person name="Jerlstrom-Hultqvist J."/>
            <person name="Soderbom F."/>
        </authorList>
    </citation>
    <scope>NUCLEOTIDE SEQUENCE [LARGE SCALE GENOMIC DNA]</scope>
    <source>
        <strain evidence="9 10">TNS-C-14</strain>
    </source>
</reference>
<dbReference type="PROSITE" id="PS50294">
    <property type="entry name" value="WD_REPEATS_REGION"/>
    <property type="match status" value="7"/>
</dbReference>
<dbReference type="Pfam" id="PF25172">
    <property type="entry name" value="Beta-prop_WDR3_2nd"/>
    <property type="match status" value="1"/>
</dbReference>
<keyword evidence="3" id="KW-0677">Repeat</keyword>
<dbReference type="AlphaFoldDB" id="A0AAN7YTQ5"/>
<keyword evidence="2 6" id="KW-0853">WD repeat</keyword>
<evidence type="ECO:0000259" key="8">
    <source>
        <dbReference type="Pfam" id="PF04003"/>
    </source>
</evidence>
<dbReference type="Pfam" id="PF25173">
    <property type="entry name" value="Beta-prop_WDR3_1st"/>
    <property type="match status" value="1"/>
</dbReference>
<dbReference type="GO" id="GO:0030515">
    <property type="term" value="F:snoRNA binding"/>
    <property type="evidence" value="ECO:0007669"/>
    <property type="project" value="TreeGrafter"/>
</dbReference>
<dbReference type="FunFam" id="2.130.10.10:FF:000157">
    <property type="entry name" value="WD repeat domain 3"/>
    <property type="match status" value="1"/>
</dbReference>
<sequence length="944" mass="107480">MVKAYLKFVQDRVFGLISTSNSILDGSGKFAITGCGERISIWDLRKQTQTQSLYEEDIKAEVTNVCLSKDGVLLASGYSDGSIRIWSMQDYQLQSVFNGHRGSITTMTFNRLGNILVSGSKDTEVIVWDIITESGLFRLRGHRDQITTVKLLERSNHLITSSKDGFIKIWDTETQHCIQTIVGHRNPIWGIDVNPDETRLCSCTSDNQIRFWRLPSNERAREDGSGIEPKFIVNTPINSAVIIPTDEQDENTNNNTSSSNGGGLDDLEIISEEEFAKYYGSITVKAESVSGVRFDPTNKILAVQSTGKFVDLFKITHYDTMKIEEISIVEEMRHRQTIKTSSKVRFFSFGNDVKHWNKFVITLAGNSLEAYEIKNNESGSFDVSSTLDQAGHRSDIRSLTMSSNDQMIVSTSSESVKVWNMKSLTCTRSIACDYGLCTVFAPGNLHVIVGTKTGTIEVFELASAARVSSIKAHEGSVWSLVLTPDLRGVTSGGADKLVKFWDFELIASQENSKHKHLNLSLTKTLKVESDVLALKYSADNKFLAVSLLDNTVKIFYTDTIKFHLSLYGHKLPVMCLDISDDSTLIITGSADKNIKIWGLDYGDCHKSFFAHDDSIMQVSFIPSTHHFISVSKDKRIKYWDADKFEHIQTIEAHHGEVWCIAMGSVGDFFITGSHDRSMRIFKQTETPIFVESDRQREMEQTWEATLEEDTRMRTKEMLEENAAAGKQTLETIMAGEDILDAIELCVQEKFKIEEYEKELKQVVDQSQIIPYQPNIIMLGLSPSEYLWNRINRIRPSDLEEALRVLPFSVMRTLFQYFNIWIDQAGKSVEFIFKCSFFLIQTHQNQLSVSTEFIPILQHLNTSIKNRLQKERFTLGFNRSALSFVKREIEINQQYKFFDSDIYLNKNKNKNENNNNKDNNNNNNNNKKDKKDNDKEKSSLKRNRK</sequence>
<dbReference type="GO" id="GO:0032040">
    <property type="term" value="C:small-subunit processome"/>
    <property type="evidence" value="ECO:0007669"/>
    <property type="project" value="TreeGrafter"/>
</dbReference>
<organism evidence="9 10">
    <name type="scientific">Dictyostelium firmibasis</name>
    <dbReference type="NCBI Taxonomy" id="79012"/>
    <lineage>
        <taxon>Eukaryota</taxon>
        <taxon>Amoebozoa</taxon>
        <taxon>Evosea</taxon>
        <taxon>Eumycetozoa</taxon>
        <taxon>Dictyostelia</taxon>
        <taxon>Dictyosteliales</taxon>
        <taxon>Dictyosteliaceae</taxon>
        <taxon>Dictyostelium</taxon>
    </lineage>
</organism>
<proteinExistence type="inferred from homology"/>
<dbReference type="GO" id="GO:0030490">
    <property type="term" value="P:maturation of SSU-rRNA"/>
    <property type="evidence" value="ECO:0007669"/>
    <property type="project" value="TreeGrafter"/>
</dbReference>
<feature type="region of interest" description="Disordered" evidence="7">
    <location>
        <begin position="245"/>
        <end position="265"/>
    </location>
</feature>
<evidence type="ECO:0000313" key="9">
    <source>
        <dbReference type="EMBL" id="KAK5584824.1"/>
    </source>
</evidence>
<dbReference type="InterPro" id="IPR001680">
    <property type="entry name" value="WD40_rpt"/>
</dbReference>
<dbReference type="SUPFAM" id="SSF50952">
    <property type="entry name" value="Soluble quinoprotein glucose dehydrogenase"/>
    <property type="match status" value="1"/>
</dbReference>
<dbReference type="InterPro" id="IPR011047">
    <property type="entry name" value="Quinoprotein_ADH-like_sf"/>
</dbReference>
<feature type="repeat" description="WD" evidence="6">
    <location>
        <begin position="650"/>
        <end position="682"/>
    </location>
</feature>
<evidence type="ECO:0000256" key="6">
    <source>
        <dbReference type="PROSITE-ProRule" id="PRU00221"/>
    </source>
</evidence>
<comment type="subcellular location">
    <subcellularLocation>
        <location evidence="1">Nucleus</location>
        <location evidence="1">Nucleolus</location>
    </subcellularLocation>
</comment>
<evidence type="ECO:0000256" key="4">
    <source>
        <dbReference type="ARBA" id="ARBA00023242"/>
    </source>
</evidence>
<feature type="compositionally biased region" description="Basic and acidic residues" evidence="7">
    <location>
        <begin position="925"/>
        <end position="938"/>
    </location>
</feature>
<comment type="similarity">
    <text evidence="5">Belongs to the WD repeat WDR3/UTP12 family.</text>
</comment>
<gene>
    <name evidence="9" type="ORF">RB653_006441</name>
</gene>
<feature type="repeat" description="WD" evidence="6">
    <location>
        <begin position="181"/>
        <end position="222"/>
    </location>
</feature>
<dbReference type="InterPro" id="IPR011041">
    <property type="entry name" value="Quinoprot_gluc/sorb_DH_b-prop"/>
</dbReference>
<dbReference type="PANTHER" id="PTHR19853:SF0">
    <property type="entry name" value="WD REPEAT-CONTAINING PROTEIN 3"/>
    <property type="match status" value="1"/>
</dbReference>